<evidence type="ECO:0000313" key="1">
    <source>
        <dbReference type="Proteomes" id="UP000694864"/>
    </source>
</evidence>
<sequence length="247" mass="29006">MLQACQMEELSSKGNGFTWAGRRYDLWIQSKLDRVFGNKQWFSQFPASNQSFLEFRGSDHRPVLMKLLSSQEAYRGQFRFDKKFLHKPEVEAEVIKAWNSSSSRLGTTTSDRIRICRKALSTWKKENNSNAKDKIHQVENALEKEQSLSLPDLEHVGFLKRELSRAYRDEETYWSQRSREKWMRCGDRNTKFFQASVKGNRSKKRIEKLKDINGYEQFSEAAKGEVACAYFQNLFTSSNPSSFETWF</sequence>
<protein>
    <submittedName>
        <fullName evidence="2">Uncharacterized protein LOC109125994</fullName>
    </submittedName>
</protein>
<accession>A0ABM1QCD4</accession>
<dbReference type="RefSeq" id="XP_019084422.1">
    <property type="nucleotide sequence ID" value="XM_019228877.1"/>
</dbReference>
<evidence type="ECO:0000313" key="2">
    <source>
        <dbReference type="RefSeq" id="XP_019084422.1"/>
    </source>
</evidence>
<reference evidence="1" key="1">
    <citation type="journal article" date="2014" name="Nat. Commun.">
        <title>The emerging biofuel crop Camelina sativa retains a highly undifferentiated hexaploid genome structure.</title>
        <authorList>
            <person name="Kagale S."/>
            <person name="Koh C."/>
            <person name="Nixon J."/>
            <person name="Bollina V."/>
            <person name="Clarke W.E."/>
            <person name="Tuteja R."/>
            <person name="Spillane C."/>
            <person name="Robinson S.J."/>
            <person name="Links M.G."/>
            <person name="Clarke C."/>
            <person name="Higgins E.E."/>
            <person name="Huebert T."/>
            <person name="Sharpe A.G."/>
            <person name="Parkin I.A."/>
        </authorList>
    </citation>
    <scope>NUCLEOTIDE SEQUENCE [LARGE SCALE GENOMIC DNA]</scope>
    <source>
        <strain evidence="1">cv. DH55</strain>
    </source>
</reference>
<dbReference type="InterPro" id="IPR036691">
    <property type="entry name" value="Endo/exonu/phosph_ase_sf"/>
</dbReference>
<keyword evidence="1" id="KW-1185">Reference proteome</keyword>
<reference evidence="2" key="2">
    <citation type="submission" date="2025-08" db="UniProtKB">
        <authorList>
            <consortium name="RefSeq"/>
        </authorList>
    </citation>
    <scope>IDENTIFICATION</scope>
    <source>
        <tissue evidence="2">Leaf</tissue>
    </source>
</reference>
<organism evidence="1 2">
    <name type="scientific">Camelina sativa</name>
    <name type="common">False flax</name>
    <name type="synonym">Myagrum sativum</name>
    <dbReference type="NCBI Taxonomy" id="90675"/>
    <lineage>
        <taxon>Eukaryota</taxon>
        <taxon>Viridiplantae</taxon>
        <taxon>Streptophyta</taxon>
        <taxon>Embryophyta</taxon>
        <taxon>Tracheophyta</taxon>
        <taxon>Spermatophyta</taxon>
        <taxon>Magnoliopsida</taxon>
        <taxon>eudicotyledons</taxon>
        <taxon>Gunneridae</taxon>
        <taxon>Pentapetalae</taxon>
        <taxon>rosids</taxon>
        <taxon>malvids</taxon>
        <taxon>Brassicales</taxon>
        <taxon>Brassicaceae</taxon>
        <taxon>Camelineae</taxon>
        <taxon>Camelina</taxon>
    </lineage>
</organism>
<dbReference type="SUPFAM" id="SSF56219">
    <property type="entry name" value="DNase I-like"/>
    <property type="match status" value="1"/>
</dbReference>
<dbReference type="Gene3D" id="3.60.10.10">
    <property type="entry name" value="Endonuclease/exonuclease/phosphatase"/>
    <property type="match status" value="1"/>
</dbReference>
<dbReference type="Proteomes" id="UP000694864">
    <property type="component" value="Chromosome 1"/>
</dbReference>
<proteinExistence type="predicted"/>
<dbReference type="PANTHER" id="PTHR33710">
    <property type="entry name" value="BNAC02G09200D PROTEIN"/>
    <property type="match status" value="1"/>
</dbReference>
<dbReference type="GeneID" id="109125994"/>
<gene>
    <name evidence="2" type="primary">LOC109125994</name>
</gene>
<name>A0ABM1QCD4_CAMSA</name>
<dbReference type="PANTHER" id="PTHR33710:SF62">
    <property type="entry name" value="DUF4283 DOMAIN PROTEIN"/>
    <property type="match status" value="1"/>
</dbReference>